<protein>
    <submittedName>
        <fullName evidence="2">(rape) hypothetical protein</fullName>
    </submittedName>
</protein>
<dbReference type="InterPro" id="IPR017946">
    <property type="entry name" value="PLC-like_Pdiesterase_TIM-brl"/>
</dbReference>
<dbReference type="Proteomes" id="UP001295469">
    <property type="component" value="Chromosome C03"/>
</dbReference>
<evidence type="ECO:0000259" key="1">
    <source>
        <dbReference type="SMART" id="SM00148"/>
    </source>
</evidence>
<dbReference type="PANTHER" id="PTHR13593:SF122">
    <property type="entry name" value="PHOSPHATIDYLINOSITOL-SPECIFIC PHOSPHOLIPASE C X DOMAIN-CONTAINING PROTEIN"/>
    <property type="match status" value="1"/>
</dbReference>
<name>A0A816IGM0_BRANA</name>
<sequence length="453" mass="51846">MDFFKNLADSFVKEVVDPTVSFAEDSARTVAREVVDPTVSFAEDSARTVVREVVDPTVAFVEDSARTVAREVIDPTVSFAEDSAKTVVREVVDPTVAFVEDSARTVVREVIDPAVAFIETQFQRPRDVIEQEKILDNLLASNGSRFPGDDYHSPDRKNWMAHLSVEKLTLNKIVWPGTHDSATNGIGIDVVTRPLGECQTLSIYEQLVRGTRLLDVRVQEDRHICHGILASYKVDFVIDDVIRFLSETHSEIIILEIRTEYGHRDPPEFESYLTNKLGQFLIHQNDNLFNKSLSEILPKRLHYFFNLVGFIAPMLLHVAPPLVICIWKPRESPRPSRGGRLWNSDYLKDNWIDTDLPWTKFQSNMNHLKDQPSLSSRRFFYRVENTLTPQADNVVVWVRPVTDRIRRYARLFISRCIAEGCIDKLQIFSTDFIDEDFVDACVGLTYARINGRI</sequence>
<dbReference type="PROSITE" id="PS50007">
    <property type="entry name" value="PIPLC_X_DOMAIN"/>
    <property type="match status" value="1"/>
</dbReference>
<gene>
    <name evidence="2" type="ORF">DARMORV10_C03P85310.1</name>
</gene>
<dbReference type="Pfam" id="PF00388">
    <property type="entry name" value="PI-PLC-X"/>
    <property type="match status" value="1"/>
</dbReference>
<dbReference type="InterPro" id="IPR051057">
    <property type="entry name" value="PI-PLC_domain"/>
</dbReference>
<evidence type="ECO:0000313" key="2">
    <source>
        <dbReference type="EMBL" id="CAF1711390.1"/>
    </source>
</evidence>
<dbReference type="PANTHER" id="PTHR13593">
    <property type="match status" value="1"/>
</dbReference>
<organism evidence="2">
    <name type="scientific">Brassica napus</name>
    <name type="common">Rape</name>
    <dbReference type="NCBI Taxonomy" id="3708"/>
    <lineage>
        <taxon>Eukaryota</taxon>
        <taxon>Viridiplantae</taxon>
        <taxon>Streptophyta</taxon>
        <taxon>Embryophyta</taxon>
        <taxon>Tracheophyta</taxon>
        <taxon>Spermatophyta</taxon>
        <taxon>Magnoliopsida</taxon>
        <taxon>eudicotyledons</taxon>
        <taxon>Gunneridae</taxon>
        <taxon>Pentapetalae</taxon>
        <taxon>rosids</taxon>
        <taxon>malvids</taxon>
        <taxon>Brassicales</taxon>
        <taxon>Brassicaceae</taxon>
        <taxon>Brassiceae</taxon>
        <taxon>Brassica</taxon>
    </lineage>
</organism>
<dbReference type="SMART" id="SM00148">
    <property type="entry name" value="PLCXc"/>
    <property type="match status" value="1"/>
</dbReference>
<dbReference type="SUPFAM" id="SSF51695">
    <property type="entry name" value="PLC-like phosphodiesterases"/>
    <property type="match status" value="1"/>
</dbReference>
<reference evidence="2" key="1">
    <citation type="submission" date="2021-01" db="EMBL/GenBank/DDBJ databases">
        <authorList>
            <consortium name="Genoscope - CEA"/>
            <person name="William W."/>
        </authorList>
    </citation>
    <scope>NUCLEOTIDE SEQUENCE</scope>
</reference>
<accession>A0A816IGM0</accession>
<dbReference type="AlphaFoldDB" id="A0A816IGM0"/>
<dbReference type="GO" id="GO:0006629">
    <property type="term" value="P:lipid metabolic process"/>
    <property type="evidence" value="ECO:0007669"/>
    <property type="project" value="InterPro"/>
</dbReference>
<feature type="domain" description="Phosphatidylinositol-specific phospholipase C X" evidence="1">
    <location>
        <begin position="164"/>
        <end position="300"/>
    </location>
</feature>
<dbReference type="Gene3D" id="3.20.20.190">
    <property type="entry name" value="Phosphatidylinositol (PI) phosphodiesterase"/>
    <property type="match status" value="1"/>
</dbReference>
<proteinExistence type="predicted"/>
<dbReference type="GO" id="GO:0008081">
    <property type="term" value="F:phosphoric diester hydrolase activity"/>
    <property type="evidence" value="ECO:0007669"/>
    <property type="project" value="InterPro"/>
</dbReference>
<dbReference type="EMBL" id="HG994367">
    <property type="protein sequence ID" value="CAF1711390.1"/>
    <property type="molecule type" value="Genomic_DNA"/>
</dbReference>
<dbReference type="InterPro" id="IPR000909">
    <property type="entry name" value="PLipase_C_PInositol-sp_X_dom"/>
</dbReference>